<feature type="compositionally biased region" description="Basic residues" evidence="1">
    <location>
        <begin position="1"/>
        <end position="12"/>
    </location>
</feature>
<feature type="region of interest" description="Disordered" evidence="1">
    <location>
        <begin position="1"/>
        <end position="36"/>
    </location>
</feature>
<dbReference type="InterPro" id="IPR038765">
    <property type="entry name" value="Papain-like_cys_pep_sf"/>
</dbReference>
<dbReference type="InterPro" id="IPR003323">
    <property type="entry name" value="OTU_dom"/>
</dbReference>
<sequence length="614" mass="64980">MGSAKRSQRRGGKPQAQMRTRATRSSKGRLLTDPAENTQLLTEQLRSLGLYAAPTLGDGNCLFRALTDQLYGSPTLHAQLRRDICDWIQAHKARYEPFVDDERGLDVHLQCMRQNATYGGHLELSAFAHMARRNVKVIQPGLVYVIEWTAGGSGDNPTSDQPTDDAVNDDADVDEEDEDDETAGLTERERRRMRRDKKRAPKVKSKDIQRKPSPFPNEGTDEEASSSSNNTVYVAYHDWEHFSSIRNLRGPHTGLPCVLEAPPEAAYIPPTPKKAAKASTSASAKKLPKIKLKVSAAAPDSTMSAPPVLADASQVPLPPSPSRTPTPTPSLSVSSPSPPPSHVVDDFSAPPASSDACSAAQAPISPPRNAASALSHTAAYSLRVHRSPKRSFDESSAGSGSGSEPGPESVARRTRSRLAHSATSPSPSSSAPVSRSASTTRAASRAAAAATKASTAATTAASAQSPLSDAMLVDDDDPDADTPGLSAPGSQSSASSSLSSLSSSPDSSAASSPMPPPPEPEESARRRGKATRGRGGAAAVSDRPLTRRQRKALGLPKPRAALGASGAGRIVIPGGRYRQRAGDDDGEGEAREDEEWRRNGTGRVDVRGFRELKI</sequence>
<proteinExistence type="predicted"/>
<evidence type="ECO:0000256" key="1">
    <source>
        <dbReference type="SAM" id="MobiDB-lite"/>
    </source>
</evidence>
<dbReference type="InterPro" id="IPR050704">
    <property type="entry name" value="Peptidase_C85-like"/>
</dbReference>
<evidence type="ECO:0000313" key="3">
    <source>
        <dbReference type="EMBL" id="KAL0952860.1"/>
    </source>
</evidence>
<feature type="compositionally biased region" description="Low complexity" evidence="1">
    <location>
        <begin position="394"/>
        <end position="409"/>
    </location>
</feature>
<feature type="compositionally biased region" description="Low complexity" evidence="1">
    <location>
        <begin position="481"/>
        <end position="512"/>
    </location>
</feature>
<feature type="region of interest" description="Disordered" evidence="1">
    <location>
        <begin position="153"/>
        <end position="228"/>
    </location>
</feature>
<dbReference type="PROSITE" id="PS50802">
    <property type="entry name" value="OTU"/>
    <property type="match status" value="1"/>
</dbReference>
<feature type="compositionally biased region" description="Acidic residues" evidence="1">
    <location>
        <begin position="584"/>
        <end position="593"/>
    </location>
</feature>
<dbReference type="PANTHER" id="PTHR12419">
    <property type="entry name" value="OTU DOMAIN CONTAINING PROTEIN"/>
    <property type="match status" value="1"/>
</dbReference>
<feature type="compositionally biased region" description="Low complexity" evidence="1">
    <location>
        <begin position="346"/>
        <end position="363"/>
    </location>
</feature>
<feature type="compositionally biased region" description="Acidic residues" evidence="1">
    <location>
        <begin position="162"/>
        <end position="182"/>
    </location>
</feature>
<accession>A0ABR3JBI1</accession>
<name>A0ABR3JBI1_9AGAR</name>
<dbReference type="Gene3D" id="3.90.70.80">
    <property type="match status" value="1"/>
</dbReference>
<dbReference type="Proteomes" id="UP001556367">
    <property type="component" value="Unassembled WGS sequence"/>
</dbReference>
<dbReference type="CDD" id="cd22756">
    <property type="entry name" value="OTU_OTUD3-like"/>
    <property type="match status" value="1"/>
</dbReference>
<evidence type="ECO:0000313" key="4">
    <source>
        <dbReference type="Proteomes" id="UP001556367"/>
    </source>
</evidence>
<gene>
    <name evidence="3" type="ORF">HGRIS_007082</name>
</gene>
<comment type="caution">
    <text evidence="3">The sequence shown here is derived from an EMBL/GenBank/DDBJ whole genome shotgun (WGS) entry which is preliminary data.</text>
</comment>
<dbReference type="EMBL" id="JASNQZ010000010">
    <property type="protein sequence ID" value="KAL0952860.1"/>
    <property type="molecule type" value="Genomic_DNA"/>
</dbReference>
<reference evidence="4" key="1">
    <citation type="submission" date="2024-06" db="EMBL/GenBank/DDBJ databases">
        <title>Multi-omics analyses provide insights into the biosynthesis of the anticancer antibiotic pleurotin in Hohenbuehelia grisea.</title>
        <authorList>
            <person name="Weaver J.A."/>
            <person name="Alberti F."/>
        </authorList>
    </citation>
    <scope>NUCLEOTIDE SEQUENCE [LARGE SCALE GENOMIC DNA]</scope>
    <source>
        <strain evidence="4">T-177</strain>
    </source>
</reference>
<feature type="region of interest" description="Disordered" evidence="1">
    <location>
        <begin position="269"/>
        <end position="598"/>
    </location>
</feature>
<feature type="compositionally biased region" description="Low complexity" evidence="1">
    <location>
        <begin position="421"/>
        <end position="463"/>
    </location>
</feature>
<evidence type="ECO:0000259" key="2">
    <source>
        <dbReference type="PROSITE" id="PS50802"/>
    </source>
</evidence>
<feature type="compositionally biased region" description="Pro residues" evidence="1">
    <location>
        <begin position="316"/>
        <end position="328"/>
    </location>
</feature>
<protein>
    <recommendedName>
        <fullName evidence="2">OTU domain-containing protein</fullName>
    </recommendedName>
</protein>
<organism evidence="3 4">
    <name type="scientific">Hohenbuehelia grisea</name>
    <dbReference type="NCBI Taxonomy" id="104357"/>
    <lineage>
        <taxon>Eukaryota</taxon>
        <taxon>Fungi</taxon>
        <taxon>Dikarya</taxon>
        <taxon>Basidiomycota</taxon>
        <taxon>Agaricomycotina</taxon>
        <taxon>Agaricomycetes</taxon>
        <taxon>Agaricomycetidae</taxon>
        <taxon>Agaricales</taxon>
        <taxon>Pleurotineae</taxon>
        <taxon>Pleurotaceae</taxon>
        <taxon>Hohenbuehelia</taxon>
    </lineage>
</organism>
<feature type="compositionally biased region" description="Basic residues" evidence="1">
    <location>
        <begin position="191"/>
        <end position="203"/>
    </location>
</feature>
<keyword evidence="4" id="KW-1185">Reference proteome</keyword>
<dbReference type="PANTHER" id="PTHR12419:SF7">
    <property type="entry name" value="OTU DOMAIN-CONTAINING PROTEIN 3"/>
    <property type="match status" value="1"/>
</dbReference>
<dbReference type="Pfam" id="PF02338">
    <property type="entry name" value="OTU"/>
    <property type="match status" value="1"/>
</dbReference>
<feature type="domain" description="OTU" evidence="2">
    <location>
        <begin position="50"/>
        <end position="248"/>
    </location>
</feature>
<dbReference type="SUPFAM" id="SSF54001">
    <property type="entry name" value="Cysteine proteinases"/>
    <property type="match status" value="1"/>
</dbReference>